<dbReference type="EMBL" id="BAAAQQ010000014">
    <property type="protein sequence ID" value="GAA2133634.1"/>
    <property type="molecule type" value="Genomic_DNA"/>
</dbReference>
<dbReference type="InterPro" id="IPR036388">
    <property type="entry name" value="WH-like_DNA-bd_sf"/>
</dbReference>
<evidence type="ECO:0000313" key="8">
    <source>
        <dbReference type="Proteomes" id="UP001500575"/>
    </source>
</evidence>
<dbReference type="Pfam" id="PF13191">
    <property type="entry name" value="AAA_16"/>
    <property type="match status" value="1"/>
</dbReference>
<keyword evidence="4 5" id="KW-0238">DNA-binding</keyword>
<keyword evidence="2" id="KW-0547">Nucleotide-binding</keyword>
<evidence type="ECO:0000256" key="3">
    <source>
        <dbReference type="ARBA" id="ARBA00022840"/>
    </source>
</evidence>
<evidence type="ECO:0000313" key="7">
    <source>
        <dbReference type="EMBL" id="GAA2133634.1"/>
    </source>
</evidence>
<dbReference type="RefSeq" id="WP_344305563.1">
    <property type="nucleotide sequence ID" value="NZ_BAAAQQ010000014.1"/>
</dbReference>
<dbReference type="CDD" id="cd15831">
    <property type="entry name" value="BTAD"/>
    <property type="match status" value="1"/>
</dbReference>
<dbReference type="SMART" id="SM00862">
    <property type="entry name" value="Trans_reg_C"/>
    <property type="match status" value="1"/>
</dbReference>
<dbReference type="InterPro" id="IPR005158">
    <property type="entry name" value="BTAD"/>
</dbReference>
<dbReference type="PROSITE" id="PS51755">
    <property type="entry name" value="OMPR_PHOB"/>
    <property type="match status" value="1"/>
</dbReference>
<dbReference type="SUPFAM" id="SSF52540">
    <property type="entry name" value="P-loop containing nucleoside triphosphate hydrolases"/>
    <property type="match status" value="1"/>
</dbReference>
<dbReference type="InterPro" id="IPR027417">
    <property type="entry name" value="P-loop_NTPase"/>
</dbReference>
<feature type="DNA-binding region" description="OmpR/PhoB-type" evidence="5">
    <location>
        <begin position="1"/>
        <end position="101"/>
    </location>
</feature>
<comment type="caution">
    <text evidence="7">The sequence shown here is derived from an EMBL/GenBank/DDBJ whole genome shotgun (WGS) entry which is preliminary data.</text>
</comment>
<dbReference type="PANTHER" id="PTHR16305">
    <property type="entry name" value="TESTICULAR SOLUBLE ADENYLYL CYCLASE"/>
    <property type="match status" value="1"/>
</dbReference>
<evidence type="ECO:0000256" key="4">
    <source>
        <dbReference type="ARBA" id="ARBA00023125"/>
    </source>
</evidence>
<dbReference type="Gene3D" id="3.40.50.300">
    <property type="entry name" value="P-loop containing nucleotide triphosphate hydrolases"/>
    <property type="match status" value="1"/>
</dbReference>
<dbReference type="InterPro" id="IPR011990">
    <property type="entry name" value="TPR-like_helical_dom_sf"/>
</dbReference>
<evidence type="ECO:0000259" key="6">
    <source>
        <dbReference type="PROSITE" id="PS51755"/>
    </source>
</evidence>
<dbReference type="PANTHER" id="PTHR16305:SF35">
    <property type="entry name" value="TRANSCRIPTIONAL ACTIVATOR DOMAIN"/>
    <property type="match status" value="1"/>
</dbReference>
<keyword evidence="3" id="KW-0067">ATP-binding</keyword>
<dbReference type="Pfam" id="PF03704">
    <property type="entry name" value="BTAD"/>
    <property type="match status" value="1"/>
</dbReference>
<dbReference type="Gene3D" id="1.25.40.10">
    <property type="entry name" value="Tetratricopeptide repeat domain"/>
    <property type="match status" value="1"/>
</dbReference>
<evidence type="ECO:0000256" key="5">
    <source>
        <dbReference type="PROSITE-ProRule" id="PRU01091"/>
    </source>
</evidence>
<dbReference type="InterPro" id="IPR001867">
    <property type="entry name" value="OmpR/PhoB-type_DNA-bd"/>
</dbReference>
<dbReference type="Gene3D" id="1.10.10.10">
    <property type="entry name" value="Winged helix-like DNA-binding domain superfamily/Winged helix DNA-binding domain"/>
    <property type="match status" value="1"/>
</dbReference>
<evidence type="ECO:0000256" key="2">
    <source>
        <dbReference type="ARBA" id="ARBA00022741"/>
    </source>
</evidence>
<protein>
    <submittedName>
        <fullName evidence="7">BTAD domain-containing putative transcriptional regulator</fullName>
    </submittedName>
</protein>
<sequence>MRVNVLGAIEVWRGPAHEGEPVNLGAPKPRSLVTALALSGGRAVSPDTLADLVWAGEPPDGVAGTLQAYVSGLRRALEPERPPRTPPTVLVSVPPGYALRLEPDAVDATRFAALVNGVRRRLGRRDHAWDRPALGPDEVAAALAELDEALGLWRGDPYLELGDAPTAVAERARLTELRVVALEDRAALRLTTGDHAGVAAELEALAPAYPVREQLWGLRAVALARSGRQAEALDVLAELRRVLDEELGLEPSRPLQALQTALLRQDPDVLGAPDLDLPAEPVTAPPAPATKPVSAAPVGWPLVGRDAQLASLVGRLDEALAGTPAFAAVTGDPGIGKTRLCAELLAVARARGVRVVVGRCSQDDGAPPLWPWQQVLTTLGADLDLGGAADEGAEFRSREAVVRRVHEAARTEPLVVVLDDLHWADTASLRVLRLLLETVHDGPLLLVATWRAHPEPTGALADVAESMARRHAARLALTGLGSTDVARIVLAVADVEASGRQAGELAERTDGNPFYLVEYARLARETGDLAGLLGGADPPTAVGDVLTRRLDRLPEPTARLLTWAAVAGREFELAVVAEASGTSEDEVLDALDAAVAAGLVREEREGGFVFTHALVRDTAYAALGPTRLARAHAAVAAALERRVGRVTEAARHWLAAGSSHADRAWRAAEVAAEQAREVHAHEQAVDLLVAALERLEGDPTATDEDRYRLLMTLADEYRWVGSWVPMAGVVEQAIEVAGRLDDVHLLAEASAHLAVGALWQTAAYAEQNERVVAALEESLRRLPPDDGELRCRVLMAMGSELYYVTPLDRRVEIAEEALAMARRLGSDQLVMEACEVAFVAQWSASTRRRRLELAVEAVALARRLGAERSLATATAMRANVEAELGRLDEMTASVQEVREQAGRFQLHFPLLFVEALLVSWAAMQDRFDDAERSLAQVGALVSRFEIHNADYGYAGALVSVRVWQERWDDVLPLFAMFSGNPLPIASTYIACLFRAGRVEQARAEAERLPIDLSRDDWYSPANWAFSAEAALGLGDAGLARAAYALLAPHAGTAVTAGSGLALGPADAFLALGAAAGGDRETAARHADAAEALMVDWRIPVCAAWFGRLRRRHDF</sequence>
<evidence type="ECO:0000256" key="1">
    <source>
        <dbReference type="ARBA" id="ARBA00005820"/>
    </source>
</evidence>
<dbReference type="Proteomes" id="UP001500575">
    <property type="component" value="Unassembled WGS sequence"/>
</dbReference>
<dbReference type="Pfam" id="PF00486">
    <property type="entry name" value="Trans_reg_C"/>
    <property type="match status" value="1"/>
</dbReference>
<organism evidence="7 8">
    <name type="scientific">Nocardioides bigeumensis</name>
    <dbReference type="NCBI Taxonomy" id="433657"/>
    <lineage>
        <taxon>Bacteria</taxon>
        <taxon>Bacillati</taxon>
        <taxon>Actinomycetota</taxon>
        <taxon>Actinomycetes</taxon>
        <taxon>Propionibacteriales</taxon>
        <taxon>Nocardioidaceae</taxon>
        <taxon>Nocardioides</taxon>
    </lineage>
</organism>
<feature type="domain" description="OmpR/PhoB-type" evidence="6">
    <location>
        <begin position="1"/>
        <end position="101"/>
    </location>
</feature>
<name>A0ABN2YXI4_9ACTN</name>
<dbReference type="InterPro" id="IPR016032">
    <property type="entry name" value="Sig_transdc_resp-reg_C-effctor"/>
</dbReference>
<keyword evidence="8" id="KW-1185">Reference proteome</keyword>
<accession>A0ABN2YXI4</accession>
<reference evidence="7 8" key="1">
    <citation type="journal article" date="2019" name="Int. J. Syst. Evol. Microbiol.">
        <title>The Global Catalogue of Microorganisms (GCM) 10K type strain sequencing project: providing services to taxonomists for standard genome sequencing and annotation.</title>
        <authorList>
            <consortium name="The Broad Institute Genomics Platform"/>
            <consortium name="The Broad Institute Genome Sequencing Center for Infectious Disease"/>
            <person name="Wu L."/>
            <person name="Ma J."/>
        </authorList>
    </citation>
    <scope>NUCLEOTIDE SEQUENCE [LARGE SCALE GENOMIC DNA]</scope>
    <source>
        <strain evidence="7 8">JCM 16021</strain>
    </source>
</reference>
<dbReference type="InterPro" id="IPR041664">
    <property type="entry name" value="AAA_16"/>
</dbReference>
<dbReference type="SMART" id="SM01043">
    <property type="entry name" value="BTAD"/>
    <property type="match status" value="1"/>
</dbReference>
<gene>
    <name evidence="7" type="ORF">GCM10009843_39300</name>
</gene>
<comment type="similarity">
    <text evidence="1">Belongs to the AfsR/DnrI/RedD regulatory family.</text>
</comment>
<dbReference type="SUPFAM" id="SSF46894">
    <property type="entry name" value="C-terminal effector domain of the bipartite response regulators"/>
    <property type="match status" value="1"/>
</dbReference>
<proteinExistence type="inferred from homology"/>
<dbReference type="SUPFAM" id="SSF48452">
    <property type="entry name" value="TPR-like"/>
    <property type="match status" value="1"/>
</dbReference>